<dbReference type="Proteomes" id="UP000736335">
    <property type="component" value="Unassembled WGS sequence"/>
</dbReference>
<accession>A0A9P6L5R9</accession>
<evidence type="ECO:0000313" key="2">
    <source>
        <dbReference type="EMBL" id="KAF9783425.1"/>
    </source>
</evidence>
<protein>
    <submittedName>
        <fullName evidence="2">Uncharacterized protein</fullName>
    </submittedName>
</protein>
<dbReference type="OrthoDB" id="8922241at2759"/>
<gene>
    <name evidence="2" type="ORF">BJ322DRAFT_1142749</name>
</gene>
<reference evidence="2" key="1">
    <citation type="journal article" date="2020" name="Nat. Commun.">
        <title>Large-scale genome sequencing of mycorrhizal fungi provides insights into the early evolution of symbiotic traits.</title>
        <authorList>
            <person name="Miyauchi S."/>
            <person name="Kiss E."/>
            <person name="Kuo A."/>
            <person name="Drula E."/>
            <person name="Kohler A."/>
            <person name="Sanchez-Garcia M."/>
            <person name="Morin E."/>
            <person name="Andreopoulos B."/>
            <person name="Barry K.W."/>
            <person name="Bonito G."/>
            <person name="Buee M."/>
            <person name="Carver A."/>
            <person name="Chen C."/>
            <person name="Cichocki N."/>
            <person name="Clum A."/>
            <person name="Culley D."/>
            <person name="Crous P.W."/>
            <person name="Fauchery L."/>
            <person name="Girlanda M."/>
            <person name="Hayes R.D."/>
            <person name="Keri Z."/>
            <person name="LaButti K."/>
            <person name="Lipzen A."/>
            <person name="Lombard V."/>
            <person name="Magnuson J."/>
            <person name="Maillard F."/>
            <person name="Murat C."/>
            <person name="Nolan M."/>
            <person name="Ohm R.A."/>
            <person name="Pangilinan J."/>
            <person name="Pereira M.F."/>
            <person name="Perotto S."/>
            <person name="Peter M."/>
            <person name="Pfister S."/>
            <person name="Riley R."/>
            <person name="Sitrit Y."/>
            <person name="Stielow J.B."/>
            <person name="Szollosi G."/>
            <person name="Zifcakova L."/>
            <person name="Stursova M."/>
            <person name="Spatafora J.W."/>
            <person name="Tedersoo L."/>
            <person name="Vaario L.M."/>
            <person name="Yamada A."/>
            <person name="Yan M."/>
            <person name="Wang P."/>
            <person name="Xu J."/>
            <person name="Bruns T."/>
            <person name="Baldrian P."/>
            <person name="Vilgalys R."/>
            <person name="Dunand C."/>
            <person name="Henrissat B."/>
            <person name="Grigoriev I.V."/>
            <person name="Hibbett D."/>
            <person name="Nagy L.G."/>
            <person name="Martin F.M."/>
        </authorList>
    </citation>
    <scope>NUCLEOTIDE SEQUENCE</scope>
    <source>
        <strain evidence="2">UH-Tt-Lm1</strain>
    </source>
</reference>
<feature type="region of interest" description="Disordered" evidence="1">
    <location>
        <begin position="103"/>
        <end position="202"/>
    </location>
</feature>
<sequence>MQSTINAYNAPFGIQPEDLYDPTYQSTYSELFFNEYITCSPAQAQTTDMYESPQTSPTPYNISVPTITHALSASPLVPELSDPSTMAAYALYFGHVSQTPHRLDDGIVASPPTSPSASSRSGDSSDSDGDVDYIPPSDDDDDDDDEDYRLSQSTSCQKQKKRKTPKSTSPRRAAFSPARSTSSESENSVGSSRASRRSHPYKREIPSRNFQCEDRALFVEKESDFHCPVLGCNHVQSNQRVPDLKRHIETHDRWREPEKWICCGVGMDRAHLYGKGIKRGMSEEECIKAGAYDFRGRLMIGGCMKTFARRDALKRHVDNHNIPCVGHMDSYYF</sequence>
<name>A0A9P6L5R9_9AGAM</name>
<reference evidence="2" key="2">
    <citation type="submission" date="2020-11" db="EMBL/GenBank/DDBJ databases">
        <authorList>
            <consortium name="DOE Joint Genome Institute"/>
            <person name="Kuo A."/>
            <person name="Miyauchi S."/>
            <person name="Kiss E."/>
            <person name="Drula E."/>
            <person name="Kohler A."/>
            <person name="Sanchez-Garcia M."/>
            <person name="Andreopoulos B."/>
            <person name="Barry K.W."/>
            <person name="Bonito G."/>
            <person name="Buee M."/>
            <person name="Carver A."/>
            <person name="Chen C."/>
            <person name="Cichocki N."/>
            <person name="Clum A."/>
            <person name="Culley D."/>
            <person name="Crous P.W."/>
            <person name="Fauchery L."/>
            <person name="Girlanda M."/>
            <person name="Hayes R."/>
            <person name="Keri Z."/>
            <person name="Labutti K."/>
            <person name="Lipzen A."/>
            <person name="Lombard V."/>
            <person name="Magnuson J."/>
            <person name="Maillard F."/>
            <person name="Morin E."/>
            <person name="Murat C."/>
            <person name="Nolan M."/>
            <person name="Ohm R."/>
            <person name="Pangilinan J."/>
            <person name="Pereira M."/>
            <person name="Perotto S."/>
            <person name="Peter M."/>
            <person name="Riley R."/>
            <person name="Sitrit Y."/>
            <person name="Stielow B."/>
            <person name="Szollosi G."/>
            <person name="Zifcakova L."/>
            <person name="Stursova M."/>
            <person name="Spatafora J.W."/>
            <person name="Tedersoo L."/>
            <person name="Vaario L.-M."/>
            <person name="Yamada A."/>
            <person name="Yan M."/>
            <person name="Wang P."/>
            <person name="Xu J."/>
            <person name="Bruns T."/>
            <person name="Baldrian P."/>
            <person name="Vilgalys R."/>
            <person name="Henrissat B."/>
            <person name="Grigoriev I.V."/>
            <person name="Hibbett D."/>
            <person name="Nagy L.G."/>
            <person name="Martin F.M."/>
        </authorList>
    </citation>
    <scope>NUCLEOTIDE SEQUENCE</scope>
    <source>
        <strain evidence="2">UH-Tt-Lm1</strain>
    </source>
</reference>
<evidence type="ECO:0000313" key="3">
    <source>
        <dbReference type="Proteomes" id="UP000736335"/>
    </source>
</evidence>
<organism evidence="2 3">
    <name type="scientific">Thelephora terrestris</name>
    <dbReference type="NCBI Taxonomy" id="56493"/>
    <lineage>
        <taxon>Eukaryota</taxon>
        <taxon>Fungi</taxon>
        <taxon>Dikarya</taxon>
        <taxon>Basidiomycota</taxon>
        <taxon>Agaricomycotina</taxon>
        <taxon>Agaricomycetes</taxon>
        <taxon>Thelephorales</taxon>
        <taxon>Thelephoraceae</taxon>
        <taxon>Thelephora</taxon>
    </lineage>
</organism>
<feature type="compositionally biased region" description="Low complexity" evidence="1">
    <location>
        <begin position="174"/>
        <end position="193"/>
    </location>
</feature>
<comment type="caution">
    <text evidence="2">The sequence shown here is derived from an EMBL/GenBank/DDBJ whole genome shotgun (WGS) entry which is preliminary data.</text>
</comment>
<keyword evidence="3" id="KW-1185">Reference proteome</keyword>
<dbReference type="EMBL" id="WIUZ02000010">
    <property type="protein sequence ID" value="KAF9783425.1"/>
    <property type="molecule type" value="Genomic_DNA"/>
</dbReference>
<feature type="compositionally biased region" description="Low complexity" evidence="1">
    <location>
        <begin position="108"/>
        <end position="124"/>
    </location>
</feature>
<evidence type="ECO:0000256" key="1">
    <source>
        <dbReference type="SAM" id="MobiDB-lite"/>
    </source>
</evidence>
<feature type="compositionally biased region" description="Acidic residues" evidence="1">
    <location>
        <begin position="125"/>
        <end position="147"/>
    </location>
</feature>
<proteinExistence type="predicted"/>
<dbReference type="AlphaFoldDB" id="A0A9P6L5R9"/>